<feature type="region of interest" description="Disordered" evidence="1">
    <location>
        <begin position="1178"/>
        <end position="1230"/>
    </location>
</feature>
<proteinExistence type="predicted"/>
<evidence type="ECO:0000313" key="4">
    <source>
        <dbReference type="Proteomes" id="UP000708148"/>
    </source>
</evidence>
<name>A0A8S1JCZ7_9CHLO</name>
<dbReference type="GO" id="GO:0000932">
    <property type="term" value="C:P-body"/>
    <property type="evidence" value="ECO:0007669"/>
    <property type="project" value="TreeGrafter"/>
</dbReference>
<dbReference type="Gene3D" id="1.25.40.180">
    <property type="match status" value="1"/>
</dbReference>
<evidence type="ECO:0000313" key="3">
    <source>
        <dbReference type="EMBL" id="CAD7705451.1"/>
    </source>
</evidence>
<keyword evidence="4" id="KW-1185">Reference proteome</keyword>
<sequence length="1230" mass="132029">MVDVGWPGDAVGFGGPMPGGGCRVEAALGLIADDLVSGGQVLEASLARALVLISNLGSCQDGGAGGADRRGGAAGCSSGHATHQMGCGGRALNWGRVAASLDFDDFSVANQRAFLALMEAFQHGGSGGFPLEAVLGSVWKNAEAQVEFLRHAVAAPSRLFQFRPDQAVLPVGGRGGGRGADGADGQAWVSLDLLETLYMLAKGGHEVGVRQVLDHLVRHCKEVLLVALDRMGVPECAIFQEAYRNLVEHFLRQAVCSSDCNPEEVCSMVKNMVMESAMSEQGLCDGSGSQSKATVLDARQSGLAQCSVAKSLSMQSVTQESSLVGMSNPWLGSSKSDSWADAMPVGGAKAAVVNGMDSIDSTKACATNIPLNPSPALPDIDSAKSGNGLQTRRTRASLAVGLSEGQQWGGTLSSDHHPPSRTLSTFFQHSTQPSPEVQVLLAAILDDFYVSHSLEERIRSSVHGEDLSWLGDSLLCRCLTTMEHPHEGCLARVDALPELRECMVKSACHCIRKLVHSKRIKSDAGDQELLRRLGSWLGRLTLARNRPIRLRDLDLKTVIKTAQQEDSLPAVLPFLLALLKATRGSPIFNKENPWIKAILVELAEVHMSEPLIARPEIDCILGVFDADLPVLIQRGYGSPYRARQPAVGALSAPVSNFYQNRDDSQVLQEQARLSQHRIPRHQVPALQLHGIQQRCHVVNSRSTAPLPLRGLASQAPISSSLQPGWNPLSRADQSCTKGTPQCLTSQGQPAPRQWSSSAGMTGQVLTDKRLCQPTIRGSQAGRRAPPAKRRNIERPEWGKPCSGRTANTHRTPGPIQRGWRRPVLNDDSGNLRSIACSRQKGRLERDKCASGLMNLAESEAREGFDSTTVVRRTARLQPQESGGCQREQELEQDSQAIGMTIGYKRDNKHTKDKTNSRNSNTSKTSHCKNGGLHVDSKFRSDIQACEKCGNGRSAGRCKDNNFAGRCGHAPGLVAIQQHQCRHGGCLQQGSGHRTSGCKRQTESRSPGSSPKGRRQRATGMTDPAGLARVVAVPCRNAQLRGRKADELDVWPGSHQVVDGLKSGISGRKAGSVMGRRGLAAGRGCAQGTHCTSRAGASPQVVCKAPERRNATSSPRSRPNGNARCSRMARSERGAQRSWGENGRKANALHGSVMQQANKGLCRHAHGSASDAKIGTCARQRAEKGNGDIADERRHAKRNKKMSGGGRPYQQMQPKADRARHPTLDMSAISA</sequence>
<accession>A0A8S1JCZ7</accession>
<feature type="region of interest" description="Disordered" evidence="1">
    <location>
        <begin position="731"/>
        <end position="761"/>
    </location>
</feature>
<dbReference type="OrthoDB" id="1293584at2759"/>
<gene>
    <name evidence="3" type="ORF">OSTQU699_LOCUS10806</name>
</gene>
<comment type="caution">
    <text evidence="3">The sequence shown here is derived from an EMBL/GenBank/DDBJ whole genome shotgun (WGS) entry which is preliminary data.</text>
</comment>
<dbReference type="InterPro" id="IPR040398">
    <property type="entry name" value="Not1"/>
</dbReference>
<feature type="domain" description="CCR4-NOT transcription complex subunit 1 CAF1-binding" evidence="2">
    <location>
        <begin position="458"/>
        <end position="610"/>
    </location>
</feature>
<dbReference type="AlphaFoldDB" id="A0A8S1JCZ7"/>
<evidence type="ECO:0000259" key="2">
    <source>
        <dbReference type="Pfam" id="PF16415"/>
    </source>
</evidence>
<feature type="compositionally biased region" description="Basic and acidic residues" evidence="1">
    <location>
        <begin position="1179"/>
        <end position="1193"/>
    </location>
</feature>
<dbReference type="GO" id="GO:0030015">
    <property type="term" value="C:CCR4-NOT core complex"/>
    <property type="evidence" value="ECO:0007669"/>
    <property type="project" value="InterPro"/>
</dbReference>
<feature type="region of interest" description="Disordered" evidence="1">
    <location>
        <begin position="985"/>
        <end position="1023"/>
    </location>
</feature>
<dbReference type="InterPro" id="IPR032191">
    <property type="entry name" value="CNOT1_CAF1_bind"/>
</dbReference>
<feature type="compositionally biased region" description="Polar residues" evidence="1">
    <location>
        <begin position="1110"/>
        <end position="1119"/>
    </location>
</feature>
<dbReference type="EMBL" id="CAJHUC010003127">
    <property type="protein sequence ID" value="CAD7705451.1"/>
    <property type="molecule type" value="Genomic_DNA"/>
</dbReference>
<dbReference type="GO" id="GO:0060090">
    <property type="term" value="F:molecular adaptor activity"/>
    <property type="evidence" value="ECO:0007669"/>
    <property type="project" value="TreeGrafter"/>
</dbReference>
<dbReference type="PANTHER" id="PTHR13162:SF8">
    <property type="entry name" value="CCR4-NOT TRANSCRIPTION COMPLEX SUBUNIT 1"/>
    <property type="match status" value="1"/>
</dbReference>
<evidence type="ECO:0000256" key="1">
    <source>
        <dbReference type="SAM" id="MobiDB-lite"/>
    </source>
</evidence>
<dbReference type="PANTHER" id="PTHR13162">
    <property type="entry name" value="CCR4-NOT TRANSCRIPTION COMPLEX"/>
    <property type="match status" value="1"/>
</dbReference>
<reference evidence="3" key="1">
    <citation type="submission" date="2020-12" db="EMBL/GenBank/DDBJ databases">
        <authorList>
            <person name="Iha C."/>
        </authorList>
    </citation>
    <scope>NUCLEOTIDE SEQUENCE</scope>
</reference>
<dbReference type="Pfam" id="PF16415">
    <property type="entry name" value="CNOT1_CAF1_bind"/>
    <property type="match status" value="1"/>
</dbReference>
<dbReference type="GO" id="GO:0017148">
    <property type="term" value="P:negative regulation of translation"/>
    <property type="evidence" value="ECO:0007669"/>
    <property type="project" value="InterPro"/>
</dbReference>
<organism evidence="3 4">
    <name type="scientific">Ostreobium quekettii</name>
    <dbReference type="NCBI Taxonomy" id="121088"/>
    <lineage>
        <taxon>Eukaryota</taxon>
        <taxon>Viridiplantae</taxon>
        <taxon>Chlorophyta</taxon>
        <taxon>core chlorophytes</taxon>
        <taxon>Ulvophyceae</taxon>
        <taxon>TCBD clade</taxon>
        <taxon>Bryopsidales</taxon>
        <taxon>Ostreobineae</taxon>
        <taxon>Ostreobiaceae</taxon>
        <taxon>Ostreobium</taxon>
    </lineage>
</organism>
<dbReference type="GO" id="GO:0000288">
    <property type="term" value="P:nuclear-transcribed mRNA catabolic process, deadenylation-dependent decay"/>
    <property type="evidence" value="ECO:0007669"/>
    <property type="project" value="TreeGrafter"/>
</dbReference>
<dbReference type="Proteomes" id="UP000708148">
    <property type="component" value="Unassembled WGS sequence"/>
</dbReference>
<feature type="region of interest" description="Disordered" evidence="1">
    <location>
        <begin position="876"/>
        <end position="931"/>
    </location>
</feature>
<protein>
    <recommendedName>
        <fullName evidence="2">CCR4-NOT transcription complex subunit 1 CAF1-binding domain-containing protein</fullName>
    </recommendedName>
</protein>
<feature type="region of interest" description="Disordered" evidence="1">
    <location>
        <begin position="777"/>
        <end position="826"/>
    </location>
</feature>
<feature type="region of interest" description="Disordered" evidence="1">
    <location>
        <begin position="1101"/>
        <end position="1141"/>
    </location>
</feature>